<reference evidence="1 2" key="1">
    <citation type="submission" date="2024-03" db="EMBL/GenBank/DDBJ databases">
        <title>A high-quality draft genome sequence of Diaporthe vaccinii, a causative agent of upright dieback and viscid rot disease in cranberry plants.</title>
        <authorList>
            <person name="Sarrasin M."/>
            <person name="Lang B.F."/>
            <person name="Burger G."/>
        </authorList>
    </citation>
    <scope>NUCLEOTIDE SEQUENCE [LARGE SCALE GENOMIC DNA]</scope>
    <source>
        <strain evidence="1 2">IS7</strain>
    </source>
</reference>
<name>A0ABR4E1Y5_9PEZI</name>
<dbReference type="EMBL" id="JBAWTH010000113">
    <property type="protein sequence ID" value="KAL2276432.1"/>
    <property type="molecule type" value="Genomic_DNA"/>
</dbReference>
<sequence>MADLDQIRNAEMVTPPPSLPRAMHLVSSSDLGPKSCIFKWFLLEVVLSRRGKQTIITHLFSQRPHQSKTNHTALGRCKKKIHIKYPIMTTNSYGSALPKFDYPSIQPAVTRASRLKALPLSARIVSVAAVAGIAFYSRPLIQQQRELRATRQPVEAPLRPASAYVPWDYTGPGRTLNK</sequence>
<accession>A0ABR4E1Y5</accession>
<proteinExistence type="predicted"/>
<protein>
    <submittedName>
        <fullName evidence="1">Uncharacterized protein</fullName>
    </submittedName>
</protein>
<keyword evidence="2" id="KW-1185">Reference proteome</keyword>
<gene>
    <name evidence="1" type="ORF">FJTKL_00877</name>
</gene>
<organism evidence="1 2">
    <name type="scientific">Diaporthe vaccinii</name>
    <dbReference type="NCBI Taxonomy" id="105482"/>
    <lineage>
        <taxon>Eukaryota</taxon>
        <taxon>Fungi</taxon>
        <taxon>Dikarya</taxon>
        <taxon>Ascomycota</taxon>
        <taxon>Pezizomycotina</taxon>
        <taxon>Sordariomycetes</taxon>
        <taxon>Sordariomycetidae</taxon>
        <taxon>Diaporthales</taxon>
        <taxon>Diaporthaceae</taxon>
        <taxon>Diaporthe</taxon>
        <taxon>Diaporthe eres species complex</taxon>
    </lineage>
</organism>
<dbReference type="Proteomes" id="UP001600888">
    <property type="component" value="Unassembled WGS sequence"/>
</dbReference>
<comment type="caution">
    <text evidence="1">The sequence shown here is derived from an EMBL/GenBank/DDBJ whole genome shotgun (WGS) entry which is preliminary data.</text>
</comment>
<evidence type="ECO:0000313" key="1">
    <source>
        <dbReference type="EMBL" id="KAL2276432.1"/>
    </source>
</evidence>
<evidence type="ECO:0000313" key="2">
    <source>
        <dbReference type="Proteomes" id="UP001600888"/>
    </source>
</evidence>